<sequence length="115" mass="12036">MSMKKNGPCVMDGSGESFLANNHHQHSGAVLAGTGGGLQSASLVHLDQEDMSSSSFSSASRASLELGQSSSNTGSPTASYGENLLPFQGDSSVQWRNNLKVEMAASWFSEDSSTF</sequence>
<dbReference type="EMBL" id="AXCM01004607">
    <property type="status" value="NOT_ANNOTATED_CDS"/>
    <property type="molecule type" value="Genomic_DNA"/>
</dbReference>
<keyword evidence="3" id="KW-1185">Reference proteome</keyword>
<reference evidence="2" key="2">
    <citation type="submission" date="2020-05" db="UniProtKB">
        <authorList>
            <consortium name="EnsemblMetazoa"/>
        </authorList>
    </citation>
    <scope>IDENTIFICATION</scope>
    <source>
        <strain evidence="2">A-37</strain>
    </source>
</reference>
<dbReference type="Proteomes" id="UP000075883">
    <property type="component" value="Unassembled WGS sequence"/>
</dbReference>
<evidence type="ECO:0000256" key="1">
    <source>
        <dbReference type="SAM" id="MobiDB-lite"/>
    </source>
</evidence>
<feature type="compositionally biased region" description="Low complexity" evidence="1">
    <location>
        <begin position="54"/>
        <end position="63"/>
    </location>
</feature>
<dbReference type="AlphaFoldDB" id="A0A182MKF0"/>
<evidence type="ECO:0000313" key="3">
    <source>
        <dbReference type="Proteomes" id="UP000075883"/>
    </source>
</evidence>
<feature type="region of interest" description="Disordered" evidence="1">
    <location>
        <begin position="1"/>
        <end position="21"/>
    </location>
</feature>
<evidence type="ECO:0000313" key="2">
    <source>
        <dbReference type="EnsemblMetazoa" id="ACUA020440-PA"/>
    </source>
</evidence>
<organism evidence="2 3">
    <name type="scientific">Anopheles culicifacies</name>
    <dbReference type="NCBI Taxonomy" id="139723"/>
    <lineage>
        <taxon>Eukaryota</taxon>
        <taxon>Metazoa</taxon>
        <taxon>Ecdysozoa</taxon>
        <taxon>Arthropoda</taxon>
        <taxon>Hexapoda</taxon>
        <taxon>Insecta</taxon>
        <taxon>Pterygota</taxon>
        <taxon>Neoptera</taxon>
        <taxon>Endopterygota</taxon>
        <taxon>Diptera</taxon>
        <taxon>Nematocera</taxon>
        <taxon>Culicoidea</taxon>
        <taxon>Culicidae</taxon>
        <taxon>Anophelinae</taxon>
        <taxon>Anopheles</taxon>
        <taxon>culicifacies species complex</taxon>
    </lineage>
</organism>
<reference evidence="3" key="1">
    <citation type="submission" date="2013-09" db="EMBL/GenBank/DDBJ databases">
        <title>The Genome Sequence of Anopheles culicifacies species A.</title>
        <authorList>
            <consortium name="The Broad Institute Genomics Platform"/>
            <person name="Neafsey D.E."/>
            <person name="Besansky N."/>
            <person name="Howell P."/>
            <person name="Walton C."/>
            <person name="Young S.K."/>
            <person name="Zeng Q."/>
            <person name="Gargeya S."/>
            <person name="Fitzgerald M."/>
            <person name="Haas B."/>
            <person name="Abouelleil A."/>
            <person name="Allen A.W."/>
            <person name="Alvarado L."/>
            <person name="Arachchi H.M."/>
            <person name="Berlin A.M."/>
            <person name="Chapman S.B."/>
            <person name="Gainer-Dewar J."/>
            <person name="Goldberg J."/>
            <person name="Griggs A."/>
            <person name="Gujja S."/>
            <person name="Hansen M."/>
            <person name="Howarth C."/>
            <person name="Imamovic A."/>
            <person name="Ireland A."/>
            <person name="Larimer J."/>
            <person name="McCowan C."/>
            <person name="Murphy C."/>
            <person name="Pearson M."/>
            <person name="Poon T.W."/>
            <person name="Priest M."/>
            <person name="Roberts A."/>
            <person name="Saif S."/>
            <person name="Shea T."/>
            <person name="Sisk P."/>
            <person name="Sykes S."/>
            <person name="Wortman J."/>
            <person name="Nusbaum C."/>
            <person name="Birren B."/>
        </authorList>
    </citation>
    <scope>NUCLEOTIDE SEQUENCE [LARGE SCALE GENOMIC DNA]</scope>
    <source>
        <strain evidence="3">A-37</strain>
    </source>
</reference>
<dbReference type="VEuPathDB" id="VectorBase:ACUA020440"/>
<feature type="region of interest" description="Disordered" evidence="1">
    <location>
        <begin position="54"/>
        <end position="83"/>
    </location>
</feature>
<protein>
    <submittedName>
        <fullName evidence="2">Uncharacterized protein</fullName>
    </submittedName>
</protein>
<dbReference type="EnsemblMetazoa" id="ACUA020440-RA">
    <property type="protein sequence ID" value="ACUA020440-PA"/>
    <property type="gene ID" value="ACUA020440"/>
</dbReference>
<name>A0A182MKF0_9DIPT</name>
<feature type="compositionally biased region" description="Polar residues" evidence="1">
    <location>
        <begin position="66"/>
        <end position="80"/>
    </location>
</feature>
<accession>A0A182MKF0</accession>
<proteinExistence type="predicted"/>
<dbReference type="EMBL" id="AXCM01004608">
    <property type="status" value="NOT_ANNOTATED_CDS"/>
    <property type="molecule type" value="Genomic_DNA"/>
</dbReference>